<name>A0A7C8ID96_9PLEO</name>
<feature type="region of interest" description="Disordered" evidence="1">
    <location>
        <begin position="269"/>
        <end position="289"/>
    </location>
</feature>
<dbReference type="EMBL" id="JAADJZ010000003">
    <property type="protein sequence ID" value="KAF2876677.1"/>
    <property type="molecule type" value="Genomic_DNA"/>
</dbReference>
<organism evidence="2 3">
    <name type="scientific">Massariosphaeria phaeospora</name>
    <dbReference type="NCBI Taxonomy" id="100035"/>
    <lineage>
        <taxon>Eukaryota</taxon>
        <taxon>Fungi</taxon>
        <taxon>Dikarya</taxon>
        <taxon>Ascomycota</taxon>
        <taxon>Pezizomycotina</taxon>
        <taxon>Dothideomycetes</taxon>
        <taxon>Pleosporomycetidae</taxon>
        <taxon>Pleosporales</taxon>
        <taxon>Pleosporales incertae sedis</taxon>
        <taxon>Massariosphaeria</taxon>
    </lineage>
</organism>
<evidence type="ECO:0000313" key="3">
    <source>
        <dbReference type="Proteomes" id="UP000481861"/>
    </source>
</evidence>
<reference evidence="2 3" key="1">
    <citation type="submission" date="2020-01" db="EMBL/GenBank/DDBJ databases">
        <authorList>
            <consortium name="DOE Joint Genome Institute"/>
            <person name="Haridas S."/>
            <person name="Albert R."/>
            <person name="Binder M."/>
            <person name="Bloem J."/>
            <person name="Labutti K."/>
            <person name="Salamov A."/>
            <person name="Andreopoulos B."/>
            <person name="Baker S.E."/>
            <person name="Barry K."/>
            <person name="Bills G."/>
            <person name="Bluhm B.H."/>
            <person name="Cannon C."/>
            <person name="Castanera R."/>
            <person name="Culley D.E."/>
            <person name="Daum C."/>
            <person name="Ezra D."/>
            <person name="Gonzalez J.B."/>
            <person name="Henrissat B."/>
            <person name="Kuo A."/>
            <person name="Liang C."/>
            <person name="Lipzen A."/>
            <person name="Lutzoni F."/>
            <person name="Magnuson J."/>
            <person name="Mondo S."/>
            <person name="Nolan M."/>
            <person name="Ohm R."/>
            <person name="Pangilinan J."/>
            <person name="Park H.-J.H."/>
            <person name="Ramirez L."/>
            <person name="Alfaro M."/>
            <person name="Sun H."/>
            <person name="Tritt A."/>
            <person name="Yoshinaga Y."/>
            <person name="Zwiers L.-H.L."/>
            <person name="Turgeon B.G."/>
            <person name="Goodwin S.B."/>
            <person name="Spatafora J.W."/>
            <person name="Crous P.W."/>
            <person name="Grigoriev I.V."/>
        </authorList>
    </citation>
    <scope>NUCLEOTIDE SEQUENCE [LARGE SCALE GENOMIC DNA]</scope>
    <source>
        <strain evidence="2 3">CBS 611.86</strain>
    </source>
</reference>
<accession>A0A7C8ID96</accession>
<feature type="region of interest" description="Disordered" evidence="1">
    <location>
        <begin position="194"/>
        <end position="215"/>
    </location>
</feature>
<dbReference type="Proteomes" id="UP000481861">
    <property type="component" value="Unassembled WGS sequence"/>
</dbReference>
<feature type="compositionally biased region" description="Polar residues" evidence="1">
    <location>
        <begin position="1"/>
        <end position="11"/>
    </location>
</feature>
<dbReference type="OrthoDB" id="5413280at2759"/>
<proteinExistence type="predicted"/>
<feature type="compositionally biased region" description="Low complexity" evidence="1">
    <location>
        <begin position="43"/>
        <end position="52"/>
    </location>
</feature>
<evidence type="ECO:0000256" key="1">
    <source>
        <dbReference type="SAM" id="MobiDB-lite"/>
    </source>
</evidence>
<feature type="compositionally biased region" description="Basic and acidic residues" evidence="1">
    <location>
        <begin position="147"/>
        <end position="157"/>
    </location>
</feature>
<protein>
    <submittedName>
        <fullName evidence="2">Uncharacterized protein</fullName>
    </submittedName>
</protein>
<feature type="compositionally biased region" description="Acidic residues" evidence="1">
    <location>
        <begin position="274"/>
        <end position="289"/>
    </location>
</feature>
<dbReference type="AlphaFoldDB" id="A0A7C8ID96"/>
<sequence length="289" mass="32543">MNPLNQPSRASRMQYANYMDPRAPSYRTPAIRPRSSRDSTPFAAGTNGANNNYDDDDIYATPSPLDARTRHHPARTYSERQLFFDETISTLFKALADAEACFPNVQDAFNDEIRGIRWYATQALIDSLWELRFEAKKAGGISNSSTSRRDSKAAHDDYDAEDSGGGSGSGSNASEKVKQVKQVRGKLEKALQAAAYGTRPTVNPKRRNVKQAQEKASIERTVSKLQTSGSQCLELLTASKKRFSQFEPLVVELRFLKQIIEAWSEFTGAREERGEEEFDEHDEDHEENY</sequence>
<feature type="region of interest" description="Disordered" evidence="1">
    <location>
        <begin position="140"/>
        <end position="176"/>
    </location>
</feature>
<keyword evidence="3" id="KW-1185">Reference proteome</keyword>
<gene>
    <name evidence="2" type="ORF">BDV95DRAFT_602645</name>
</gene>
<comment type="caution">
    <text evidence="2">The sequence shown here is derived from an EMBL/GenBank/DDBJ whole genome shotgun (WGS) entry which is preliminary data.</text>
</comment>
<evidence type="ECO:0000313" key="2">
    <source>
        <dbReference type="EMBL" id="KAF2876677.1"/>
    </source>
</evidence>
<feature type="region of interest" description="Disordered" evidence="1">
    <location>
        <begin position="1"/>
        <end position="56"/>
    </location>
</feature>